<evidence type="ECO:0000256" key="3">
    <source>
        <dbReference type="ARBA" id="ARBA00022695"/>
    </source>
</evidence>
<organism evidence="11 12">
    <name type="scientific">Chara braunii</name>
    <name type="common">Braun's stonewort</name>
    <dbReference type="NCBI Taxonomy" id="69332"/>
    <lineage>
        <taxon>Eukaryota</taxon>
        <taxon>Viridiplantae</taxon>
        <taxon>Streptophyta</taxon>
        <taxon>Charophyceae</taxon>
        <taxon>Charales</taxon>
        <taxon>Characeae</taxon>
        <taxon>Chara</taxon>
    </lineage>
</organism>
<evidence type="ECO:0000313" key="11">
    <source>
        <dbReference type="EMBL" id="GBG91570.1"/>
    </source>
</evidence>
<evidence type="ECO:0000259" key="10">
    <source>
        <dbReference type="PROSITE" id="PS50994"/>
    </source>
</evidence>
<dbReference type="CDD" id="cd09274">
    <property type="entry name" value="RNase_HI_RT_Ty3"/>
    <property type="match status" value="1"/>
</dbReference>
<dbReference type="SUPFAM" id="SSF56815">
    <property type="entry name" value="Sec1/munc18-like (SM) proteins"/>
    <property type="match status" value="1"/>
</dbReference>
<dbReference type="Proteomes" id="UP000265515">
    <property type="component" value="Unassembled WGS sequence"/>
</dbReference>
<dbReference type="Gene3D" id="3.30.70.270">
    <property type="match status" value="1"/>
</dbReference>
<evidence type="ECO:0000256" key="6">
    <source>
        <dbReference type="ARBA" id="ARBA00022801"/>
    </source>
</evidence>
<dbReference type="Gene3D" id="3.30.420.10">
    <property type="entry name" value="Ribonuclease H-like superfamily/Ribonuclease H"/>
    <property type="match status" value="1"/>
</dbReference>
<feature type="domain" description="Reverse transcriptase" evidence="9">
    <location>
        <begin position="369"/>
        <end position="548"/>
    </location>
</feature>
<dbReference type="InterPro" id="IPR001584">
    <property type="entry name" value="Integrase_cat-core"/>
</dbReference>
<dbReference type="InterPro" id="IPR036397">
    <property type="entry name" value="RNaseH_sf"/>
</dbReference>
<dbReference type="Gene3D" id="1.10.340.70">
    <property type="match status" value="1"/>
</dbReference>
<dbReference type="InterPro" id="IPR043128">
    <property type="entry name" value="Rev_trsase/Diguanyl_cyclase"/>
</dbReference>
<dbReference type="PROSITE" id="PS50878">
    <property type="entry name" value="RT_POL"/>
    <property type="match status" value="1"/>
</dbReference>
<keyword evidence="3" id="KW-0548">Nucleotidyltransferase</keyword>
<dbReference type="InterPro" id="IPR012337">
    <property type="entry name" value="RNaseH-like_sf"/>
</dbReference>
<comment type="similarity">
    <text evidence="1">Belongs to the STXBP/unc-18/SEC1 family.</text>
</comment>
<dbReference type="GO" id="GO:0015074">
    <property type="term" value="P:DNA integration"/>
    <property type="evidence" value="ECO:0007669"/>
    <property type="project" value="InterPro"/>
</dbReference>
<dbReference type="FunFam" id="1.10.340.70:FF:000001">
    <property type="entry name" value="Retrovirus-related Pol polyprotein from transposon gypsy-like Protein"/>
    <property type="match status" value="1"/>
</dbReference>
<dbReference type="Pfam" id="PF17917">
    <property type="entry name" value="RT_RNaseH"/>
    <property type="match status" value="1"/>
</dbReference>
<feature type="domain" description="Integrase catalytic" evidence="10">
    <location>
        <begin position="776"/>
        <end position="930"/>
    </location>
</feature>
<reference evidence="11 12" key="1">
    <citation type="journal article" date="2018" name="Cell">
        <title>The Chara Genome: Secondary Complexity and Implications for Plant Terrestrialization.</title>
        <authorList>
            <person name="Nishiyama T."/>
            <person name="Sakayama H."/>
            <person name="Vries J.D."/>
            <person name="Buschmann H."/>
            <person name="Saint-Marcoux D."/>
            <person name="Ullrich K.K."/>
            <person name="Haas F.B."/>
            <person name="Vanderstraeten L."/>
            <person name="Becker D."/>
            <person name="Lang D."/>
            <person name="Vosolsobe S."/>
            <person name="Rombauts S."/>
            <person name="Wilhelmsson P.K.I."/>
            <person name="Janitza P."/>
            <person name="Kern R."/>
            <person name="Heyl A."/>
            <person name="Rumpler F."/>
            <person name="Villalobos L.I.A.C."/>
            <person name="Clay J.M."/>
            <person name="Skokan R."/>
            <person name="Toyoda A."/>
            <person name="Suzuki Y."/>
            <person name="Kagoshima H."/>
            <person name="Schijlen E."/>
            <person name="Tajeshwar N."/>
            <person name="Catarino B."/>
            <person name="Hetherington A.J."/>
            <person name="Saltykova A."/>
            <person name="Bonnot C."/>
            <person name="Breuninger H."/>
            <person name="Symeonidi A."/>
            <person name="Radhakrishnan G.V."/>
            <person name="Van Nieuwerburgh F."/>
            <person name="Deforce D."/>
            <person name="Chang C."/>
            <person name="Karol K.G."/>
            <person name="Hedrich R."/>
            <person name="Ulvskov P."/>
            <person name="Glockner G."/>
            <person name="Delwiche C.F."/>
            <person name="Petrasek J."/>
            <person name="Van de Peer Y."/>
            <person name="Friml J."/>
            <person name="Beilby M."/>
            <person name="Dolan L."/>
            <person name="Kohara Y."/>
            <person name="Sugano S."/>
            <person name="Fujiyama A."/>
            <person name="Delaux P.-M."/>
            <person name="Quint M."/>
            <person name="TheiBen G."/>
            <person name="Hagemann M."/>
            <person name="Harholt J."/>
            <person name="Dunand C."/>
            <person name="Zachgo S."/>
            <person name="Langdale J."/>
            <person name="Maumus F."/>
            <person name="Straeten D.V.D."/>
            <person name="Gould S.B."/>
            <person name="Rensing S.A."/>
        </authorList>
    </citation>
    <scope>NUCLEOTIDE SEQUENCE [LARGE SCALE GENOMIC DNA]</scope>
    <source>
        <strain evidence="11 12">S276</strain>
    </source>
</reference>
<evidence type="ECO:0000256" key="8">
    <source>
        <dbReference type="SAM" id="MobiDB-lite"/>
    </source>
</evidence>
<evidence type="ECO:0000256" key="5">
    <source>
        <dbReference type="ARBA" id="ARBA00022759"/>
    </source>
</evidence>
<evidence type="ECO:0000256" key="2">
    <source>
        <dbReference type="ARBA" id="ARBA00022679"/>
    </source>
</evidence>
<dbReference type="Gene3D" id="3.10.10.10">
    <property type="entry name" value="HIV Type 1 Reverse Transcriptase, subunit A, domain 1"/>
    <property type="match status" value="1"/>
</dbReference>
<sequence>MQKVGMVKKEEKTEKMGGEVCKQTGGRGLTRGREGEGAGKQEPKKVSKLRRGEKGKEEKKMRKENMEDKEEEIDKDVGRRRGGERKEKGRRTEGEGREKGGVRKRQQPIVEKKDATASAEERRKSIPWFRKFELTLQLHNVKEHKHHVYLYSRSGAACQAWLDNLLSKYRVVANDLHTKISWDDLKAAWHKRFQVEPPEIKAMDKLMVFEQGTLPSTDWIVEYRRLTSVPGIQMGFKAIRHYFISRSCPTLSNALMHVEDILTTTTELFDKAAQIIITNKEAKNLRSSVAGPSRDQHRPRVAVVAAATPFDQTSEAFADIFESPTGVVPDRPISHEIILEAGAVPPKGCIYRMSEEEPEVLRAQLDDLLAKGWIRPNSSPYGAPVLFVRKKNKDLRLCIDCRKLNAQTVKNAGPLPRIDDLLERLGGAKYFSKLDLKSGYHQISIRSNDRYKSAFKTRYGHFEWVVMPFSLTNASTTFQAAMTNEFHAMLDRFVLVYLDDILVYSRSLEDHLGHLRRVLETLPRAKYKANRDKCEFVRQELEYLGHFVTPEGISPYFSKKVPVVHSIDDARKKELLTFVHALKQWRHLLLGRSQFRWVTDNNPLVFYKTQDTVNSTIARWMAFIDQFDFFPDHIPGKSNHFADALSRRPDLCTAVYSTFEIDDDLRNSFIRGYQADPEFRDKYVNCSSPNPAPSHYRIQEGYLLIHTRGKDLLCVPSDPHFRTRLLGEFHDAPPTGHFGVNRTIGRLRQRFWWRDLLGDVTRYCESCEVCRRCESRNHRPYGELRPLPVPLRRREAIAMDITDPFPKHKIGVDGILTAPELAEVLYVGWIRTKGYPKEIVCDRDTRFMSDFWLALIKRCGSSLKPNSARHPQTDGQTERAHQTAQVLLRTLIRPDQKDWDERLPDVELAYNSSIHPAIGMSPFEFELGSPVTSPLDTITPRTTESDDHLLFLRRMQELLVKARDQMAKTQQRMSQQANHQRLPCPFRVGDLVWVAAAEFSLEQDISRKLLPKWMGHWPIVAPAGDAPEGPSFTIQVPGHLPVYPVFHCSKLALYTPAEHDDFPGRRSQDPPSIDGFQEVGDIISHVHQAKWQSAMAQIPSLDNAAINLNSIRDHARKELIDALDTMRGKKLLVLDPRLSGPLSLIALMSLLKEHGVENLYHLSDNPVTADCENILYLVRPRIRSMRMVAAQVRHDSKEKIRRQYSVFFMPRRTIVCDKVLEEEGVFGDVTINEYTLDLIPFDEDVLSLELELAYKECLVDGDRSSLYYVARALAKLQSVFGLIPHVKGKGKTAKMVYDMMMRMRREQLGAVPPAGWSEIDTLVLFDRQVASGVPAMAPGKSAVRRLLMKLMLMPFSIPACIRAAKP</sequence>
<evidence type="ECO:0000256" key="7">
    <source>
        <dbReference type="ARBA" id="ARBA00022918"/>
    </source>
</evidence>
<gene>
    <name evidence="11" type="ORF">CBR_g52604</name>
</gene>
<comment type="caution">
    <text evidence="11">The sequence shown here is derived from an EMBL/GenBank/DDBJ whole genome shotgun (WGS) entry which is preliminary data.</text>
</comment>
<dbReference type="Gene3D" id="3.40.50.2060">
    <property type="match status" value="1"/>
</dbReference>
<dbReference type="GO" id="GO:0003676">
    <property type="term" value="F:nucleic acid binding"/>
    <property type="evidence" value="ECO:0007669"/>
    <property type="project" value="InterPro"/>
</dbReference>
<keyword evidence="6" id="KW-0378">Hydrolase</keyword>
<dbReference type="GO" id="GO:0003964">
    <property type="term" value="F:RNA-directed DNA polymerase activity"/>
    <property type="evidence" value="ECO:0007669"/>
    <property type="project" value="UniProtKB-KW"/>
</dbReference>
<dbReference type="InterPro" id="IPR050951">
    <property type="entry name" value="Retrovirus_Pol_polyprotein"/>
</dbReference>
<evidence type="ECO:0000313" key="12">
    <source>
        <dbReference type="Proteomes" id="UP000265515"/>
    </source>
</evidence>
<dbReference type="InterPro" id="IPR041588">
    <property type="entry name" value="Integrase_H2C2"/>
</dbReference>
<dbReference type="PROSITE" id="PS50994">
    <property type="entry name" value="INTEGRASE"/>
    <property type="match status" value="1"/>
</dbReference>
<evidence type="ECO:0000256" key="4">
    <source>
        <dbReference type="ARBA" id="ARBA00022722"/>
    </source>
</evidence>
<dbReference type="SUPFAM" id="SSF56672">
    <property type="entry name" value="DNA/RNA polymerases"/>
    <property type="match status" value="1"/>
</dbReference>
<dbReference type="Pfam" id="PF00995">
    <property type="entry name" value="Sec1"/>
    <property type="match status" value="1"/>
</dbReference>
<dbReference type="Pfam" id="PF17921">
    <property type="entry name" value="Integrase_H2C2"/>
    <property type="match status" value="1"/>
</dbReference>
<keyword evidence="5" id="KW-0255">Endonuclease</keyword>
<dbReference type="InterPro" id="IPR027482">
    <property type="entry name" value="Sec1-like_dom2"/>
</dbReference>
<dbReference type="InterPro" id="IPR001619">
    <property type="entry name" value="Sec1-like"/>
</dbReference>
<dbReference type="GO" id="GO:0004519">
    <property type="term" value="F:endonuclease activity"/>
    <property type="evidence" value="ECO:0007669"/>
    <property type="project" value="UniProtKB-KW"/>
</dbReference>
<dbReference type="EMBL" id="BFEA01000920">
    <property type="protein sequence ID" value="GBG91570.1"/>
    <property type="molecule type" value="Genomic_DNA"/>
</dbReference>
<name>A0A388MAI7_CHABU</name>
<evidence type="ECO:0000256" key="1">
    <source>
        <dbReference type="ARBA" id="ARBA00009884"/>
    </source>
</evidence>
<dbReference type="GO" id="GO:0016787">
    <property type="term" value="F:hydrolase activity"/>
    <property type="evidence" value="ECO:0007669"/>
    <property type="project" value="UniProtKB-KW"/>
</dbReference>
<dbReference type="Pfam" id="PF00078">
    <property type="entry name" value="RVT_1"/>
    <property type="match status" value="1"/>
</dbReference>
<dbReference type="GO" id="GO:0016192">
    <property type="term" value="P:vesicle-mediated transport"/>
    <property type="evidence" value="ECO:0007669"/>
    <property type="project" value="InterPro"/>
</dbReference>
<dbReference type="InterPro" id="IPR000477">
    <property type="entry name" value="RT_dom"/>
</dbReference>
<accession>A0A388MAI7</accession>
<dbReference type="PANTHER" id="PTHR37984">
    <property type="entry name" value="PROTEIN CBG26694"/>
    <property type="match status" value="1"/>
</dbReference>
<dbReference type="InterPro" id="IPR041373">
    <property type="entry name" value="RT_RNaseH"/>
</dbReference>
<dbReference type="CDD" id="cd01647">
    <property type="entry name" value="RT_LTR"/>
    <property type="match status" value="1"/>
</dbReference>
<protein>
    <recommendedName>
        <fullName evidence="13">Reverse transcriptase</fullName>
    </recommendedName>
</protein>
<dbReference type="SUPFAM" id="SSF53098">
    <property type="entry name" value="Ribonuclease H-like"/>
    <property type="match status" value="1"/>
</dbReference>
<keyword evidence="12" id="KW-1185">Reference proteome</keyword>
<feature type="compositionally biased region" description="Basic and acidic residues" evidence="8">
    <location>
        <begin position="110"/>
        <end position="120"/>
    </location>
</feature>
<dbReference type="InterPro" id="IPR036045">
    <property type="entry name" value="Sec1-like_sf"/>
</dbReference>
<evidence type="ECO:0008006" key="13">
    <source>
        <dbReference type="Google" id="ProtNLM"/>
    </source>
</evidence>
<feature type="region of interest" description="Disordered" evidence="8">
    <location>
        <begin position="1"/>
        <end position="120"/>
    </location>
</feature>
<feature type="compositionally biased region" description="Basic and acidic residues" evidence="8">
    <location>
        <begin position="31"/>
        <end position="66"/>
    </location>
</feature>
<dbReference type="InterPro" id="IPR043502">
    <property type="entry name" value="DNA/RNA_pol_sf"/>
</dbReference>
<proteinExistence type="inferred from homology"/>
<keyword evidence="4" id="KW-0540">Nuclease</keyword>
<dbReference type="Gramene" id="GBG91570">
    <property type="protein sequence ID" value="GBG91570"/>
    <property type="gene ID" value="CBR_g52604"/>
</dbReference>
<dbReference type="PANTHER" id="PTHR37984:SF5">
    <property type="entry name" value="PROTEIN NYNRIN-LIKE"/>
    <property type="match status" value="1"/>
</dbReference>
<evidence type="ECO:0000259" key="9">
    <source>
        <dbReference type="PROSITE" id="PS50878"/>
    </source>
</evidence>
<dbReference type="InterPro" id="IPR043154">
    <property type="entry name" value="Sec-1-like_dom1"/>
</dbReference>
<feature type="compositionally biased region" description="Basic and acidic residues" evidence="8">
    <location>
        <begin position="7"/>
        <end position="17"/>
    </location>
</feature>
<keyword evidence="7" id="KW-0695">RNA-directed DNA polymerase</keyword>
<keyword evidence="2" id="KW-0808">Transferase</keyword>
<feature type="compositionally biased region" description="Basic and acidic residues" evidence="8">
    <location>
        <begin position="75"/>
        <end position="101"/>
    </location>
</feature>
<dbReference type="OrthoDB" id="1716111at2759"/>
<dbReference type="Gene3D" id="3.40.50.1910">
    <property type="match status" value="1"/>
</dbReference>